<dbReference type="PROSITE" id="PS51388">
    <property type="entry name" value="GED"/>
    <property type="match status" value="1"/>
</dbReference>
<evidence type="ECO:0000256" key="1">
    <source>
        <dbReference type="ARBA" id="ARBA00022741"/>
    </source>
</evidence>
<reference evidence="6 7" key="1">
    <citation type="submission" date="2006-10" db="EMBL/GenBank/DDBJ databases">
        <title>The Genome Sequence of Batrachochytrium dendrobatidis JEL423.</title>
        <authorList>
            <consortium name="The Broad Institute Genome Sequencing Platform"/>
            <person name="Birren B."/>
            <person name="Lander E."/>
            <person name="Galagan J."/>
            <person name="Cuomo C."/>
            <person name="Devon K."/>
            <person name="Jaffe D."/>
            <person name="Butler J."/>
            <person name="Alvarez P."/>
            <person name="Gnerre S."/>
            <person name="Grabherr M."/>
            <person name="Kleber M."/>
            <person name="Mauceli E."/>
            <person name="Brockman W."/>
            <person name="Young S."/>
            <person name="LaButti K."/>
            <person name="Sykes S."/>
            <person name="DeCaprio D."/>
            <person name="Crawford M."/>
            <person name="Koehrsen M."/>
            <person name="Engels R."/>
            <person name="Montgomery P."/>
            <person name="Pearson M."/>
            <person name="Howarth C."/>
            <person name="Larson L."/>
            <person name="White J."/>
            <person name="O'Leary S."/>
            <person name="Kodira C."/>
            <person name="Zeng Q."/>
            <person name="Yandava C."/>
            <person name="Alvarado L."/>
            <person name="Longcore J."/>
            <person name="James T."/>
        </authorList>
    </citation>
    <scope>NUCLEOTIDE SEQUENCE [LARGE SCALE GENOMIC DNA]</scope>
    <source>
        <strain evidence="6 7">JEL423</strain>
    </source>
</reference>
<dbReference type="InterPro" id="IPR020850">
    <property type="entry name" value="GED_dom"/>
</dbReference>
<feature type="region of interest" description="Disordered" evidence="3">
    <location>
        <begin position="700"/>
        <end position="723"/>
    </location>
</feature>
<dbReference type="STRING" id="403673.A0A177WGP6"/>
<keyword evidence="1" id="KW-0547">Nucleotide-binding</keyword>
<dbReference type="eggNOG" id="KOG0446">
    <property type="taxonomic scope" value="Eukaryota"/>
</dbReference>
<dbReference type="OrthoDB" id="5061070at2759"/>
<dbReference type="VEuPathDB" id="FungiDB:BDEG_22578"/>
<evidence type="ECO:0000313" key="6">
    <source>
        <dbReference type="EMBL" id="OAJ38670.1"/>
    </source>
</evidence>
<dbReference type="InterPro" id="IPR000375">
    <property type="entry name" value="Dynamin_stalk"/>
</dbReference>
<evidence type="ECO:0000313" key="7">
    <source>
        <dbReference type="Proteomes" id="UP000077115"/>
    </source>
</evidence>
<keyword evidence="2" id="KW-0342">GTP-binding</keyword>
<dbReference type="GO" id="GO:0005874">
    <property type="term" value="C:microtubule"/>
    <property type="evidence" value="ECO:0007669"/>
    <property type="project" value="TreeGrafter"/>
</dbReference>
<gene>
    <name evidence="6" type="ORF">BDEG_22578</name>
</gene>
<dbReference type="Proteomes" id="UP000077115">
    <property type="component" value="Unassembled WGS sequence"/>
</dbReference>
<dbReference type="Gene3D" id="1.20.120.1240">
    <property type="entry name" value="Dynamin, middle domain"/>
    <property type="match status" value="1"/>
</dbReference>
<dbReference type="InterPro" id="IPR003130">
    <property type="entry name" value="GED"/>
</dbReference>
<sequence length="1010" mass="111742">MLRDPPPDLTLCLKSSCGSIRPSNPRIEAMHSFTDTHQSSLLLYDSSNCSDLHPRVAKINQHQQIDTKTAFIKPSIVTNGHSSQTSINTADKSFKTSLFPPHSITPFHSTAVHLQPLKHTLGNLPSIPSTDTINNNKMSWVTDASALEKTVYSRRSCKLVHLINDLRDAGAHIELSLPTLVVCGNQSVGKSSLVEAICGITLPKAAGTCTRCVTEVRLSEYSDVGPVDSVRKKSVAGDRNSTESTITQGVYIDALDTVSSGSVPSAFHIDGHEKESSTWSCTITLRFEYDEAGIPLRSIREVLFGPPLVEKSLVALAVRRAQKALLNPTLDPSVFLTHIFTDNDQSNSDTKSNQLKFTKNIVCLDIQGAGINLALVDLPGIIRNVEHPDDAMFIPMIEDLVKSYIQKERTIIVATITCKDEMENQAIVHLAREVDPTGIRTIGVLTKPDTIESGTAARWADILMGNLYPLKLGYFMVRCLSKAELAAGNTLQDAQKLENAFFAQSQPWSTLRRKSARFGAPALRFELSRLLINLVDMSLPQIKSLTETAIEDAIAELGSIPPALGENARIELFQMIRHYCTLVTFNINAQHDFKLFYQKVRKCFEGLRDQIVDTRPRFDLEKKGYSATVAPGNFTDSFKPDVNDPPLNVSNISKQDTSSPKKSTPGASFSLASSFSMVIPSMFVSNSNHTVSSDSIKASTAKANDSGSNPYTQFHPPSLNSTPTSWNTSVAEACKLNMRRALTLADLQRVVDAQKGRELQGYSPYGAFTFLIAACQEEWKRYAIECLTNVANELAQLLLDLTEQVFGRFANLQAQLRLFTQMFLNELQRVSMEQIHHVIEMEMRHPFTLSSRVFVDRKARYIKILNGSVDSTASTPITPSTSSIEDTFRASSIFAQDGFFHLSIAGKLKSYHSTDISILDLMASTLAYMEIAIGRVCDTIPMTIEHHFLARFGDMLEKELVSQLGVLDGDAEGIEVLLREDWGVAERRADVEAKKDRLESVWRSLHNFGI</sequence>
<dbReference type="InterPro" id="IPR045063">
    <property type="entry name" value="Dynamin_N"/>
</dbReference>
<reference evidence="6 7" key="2">
    <citation type="submission" date="2016-05" db="EMBL/GenBank/DDBJ databases">
        <title>Lineage-specific infection strategies underlie the spectrum of fungal disease in amphibians.</title>
        <authorList>
            <person name="Cuomo C.A."/>
            <person name="Farrer R.A."/>
            <person name="James T."/>
            <person name="Longcore J."/>
            <person name="Birren B."/>
        </authorList>
    </citation>
    <scope>NUCLEOTIDE SEQUENCE [LARGE SCALE GENOMIC DNA]</scope>
    <source>
        <strain evidence="6 7">JEL423</strain>
    </source>
</reference>
<evidence type="ECO:0000259" key="5">
    <source>
        <dbReference type="PROSITE" id="PS51718"/>
    </source>
</evidence>
<feature type="region of interest" description="Disordered" evidence="3">
    <location>
        <begin position="636"/>
        <end position="665"/>
    </location>
</feature>
<dbReference type="CDD" id="cd08771">
    <property type="entry name" value="DLP_1"/>
    <property type="match status" value="1"/>
</dbReference>
<name>A0A177WGP6_BATDL</name>
<feature type="domain" description="GED" evidence="4">
    <location>
        <begin position="918"/>
        <end position="1010"/>
    </location>
</feature>
<dbReference type="AlphaFoldDB" id="A0A177WGP6"/>
<dbReference type="GO" id="GO:0016559">
    <property type="term" value="P:peroxisome fission"/>
    <property type="evidence" value="ECO:0007669"/>
    <property type="project" value="TreeGrafter"/>
</dbReference>
<evidence type="ECO:0000256" key="2">
    <source>
        <dbReference type="ARBA" id="ARBA00023134"/>
    </source>
</evidence>
<evidence type="ECO:0000259" key="4">
    <source>
        <dbReference type="PROSITE" id="PS51388"/>
    </source>
</evidence>
<feature type="compositionally biased region" description="Polar residues" evidence="3">
    <location>
        <begin position="648"/>
        <end position="665"/>
    </location>
</feature>
<dbReference type="EMBL" id="DS022302">
    <property type="protein sequence ID" value="OAJ38670.1"/>
    <property type="molecule type" value="Genomic_DNA"/>
</dbReference>
<dbReference type="InterPro" id="IPR022812">
    <property type="entry name" value="Dynamin"/>
</dbReference>
<dbReference type="Gene3D" id="3.40.50.300">
    <property type="entry name" value="P-loop containing nucleotide triphosphate hydrolases"/>
    <property type="match status" value="1"/>
</dbReference>
<dbReference type="PANTHER" id="PTHR11566">
    <property type="entry name" value="DYNAMIN"/>
    <property type="match status" value="1"/>
</dbReference>
<dbReference type="Pfam" id="PF01031">
    <property type="entry name" value="Dynamin_M"/>
    <property type="match status" value="2"/>
</dbReference>
<dbReference type="PANTHER" id="PTHR11566:SF21">
    <property type="entry name" value="DYNAMIN RELATED PROTEIN 1, ISOFORM A"/>
    <property type="match status" value="1"/>
</dbReference>
<dbReference type="GO" id="GO:0005739">
    <property type="term" value="C:mitochondrion"/>
    <property type="evidence" value="ECO:0007669"/>
    <property type="project" value="TreeGrafter"/>
</dbReference>
<organism evidence="6 7">
    <name type="scientific">Batrachochytrium dendrobatidis (strain JEL423)</name>
    <dbReference type="NCBI Taxonomy" id="403673"/>
    <lineage>
        <taxon>Eukaryota</taxon>
        <taxon>Fungi</taxon>
        <taxon>Fungi incertae sedis</taxon>
        <taxon>Chytridiomycota</taxon>
        <taxon>Chytridiomycota incertae sedis</taxon>
        <taxon>Chytridiomycetes</taxon>
        <taxon>Rhizophydiales</taxon>
        <taxon>Rhizophydiales incertae sedis</taxon>
        <taxon>Batrachochytrium</taxon>
    </lineage>
</organism>
<dbReference type="SMART" id="SM00053">
    <property type="entry name" value="DYNc"/>
    <property type="match status" value="1"/>
</dbReference>
<dbReference type="Pfam" id="PF00350">
    <property type="entry name" value="Dynamin_N"/>
    <property type="match status" value="2"/>
</dbReference>
<dbReference type="GO" id="GO:0003924">
    <property type="term" value="F:GTPase activity"/>
    <property type="evidence" value="ECO:0007669"/>
    <property type="project" value="InterPro"/>
</dbReference>
<dbReference type="InterPro" id="IPR027417">
    <property type="entry name" value="P-loop_NTPase"/>
</dbReference>
<protein>
    <recommendedName>
        <fullName evidence="8">Dynamin-type G domain-containing protein</fullName>
    </recommendedName>
</protein>
<feature type="compositionally biased region" description="Polar residues" evidence="3">
    <location>
        <begin position="700"/>
        <end position="712"/>
    </location>
</feature>
<dbReference type="SUPFAM" id="SSF52540">
    <property type="entry name" value="P-loop containing nucleoside triphosphate hydrolases"/>
    <property type="match status" value="1"/>
</dbReference>
<dbReference type="PRINTS" id="PR00195">
    <property type="entry name" value="DYNAMIN"/>
</dbReference>
<dbReference type="InterPro" id="IPR030381">
    <property type="entry name" value="G_DYNAMIN_dom"/>
</dbReference>
<dbReference type="GO" id="GO:0048312">
    <property type="term" value="P:intracellular distribution of mitochondria"/>
    <property type="evidence" value="ECO:0007669"/>
    <property type="project" value="TreeGrafter"/>
</dbReference>
<dbReference type="InterPro" id="IPR001401">
    <property type="entry name" value="Dynamin_GTPase"/>
</dbReference>
<evidence type="ECO:0008006" key="8">
    <source>
        <dbReference type="Google" id="ProtNLM"/>
    </source>
</evidence>
<dbReference type="PROSITE" id="PS51718">
    <property type="entry name" value="G_DYNAMIN_2"/>
    <property type="match status" value="1"/>
</dbReference>
<evidence type="ECO:0000256" key="3">
    <source>
        <dbReference type="SAM" id="MobiDB-lite"/>
    </source>
</evidence>
<dbReference type="GO" id="GO:0005525">
    <property type="term" value="F:GTP binding"/>
    <property type="evidence" value="ECO:0007669"/>
    <property type="project" value="InterPro"/>
</dbReference>
<dbReference type="GO" id="GO:0008017">
    <property type="term" value="F:microtubule binding"/>
    <property type="evidence" value="ECO:0007669"/>
    <property type="project" value="TreeGrafter"/>
</dbReference>
<feature type="domain" description="Dynamin-type G" evidence="5">
    <location>
        <begin position="174"/>
        <end position="540"/>
    </location>
</feature>
<dbReference type="Pfam" id="PF02212">
    <property type="entry name" value="GED"/>
    <property type="match status" value="1"/>
</dbReference>
<dbReference type="GO" id="GO:0000266">
    <property type="term" value="P:mitochondrial fission"/>
    <property type="evidence" value="ECO:0007669"/>
    <property type="project" value="TreeGrafter"/>
</dbReference>
<accession>A0A177WGP6</accession>
<dbReference type="GO" id="GO:0016020">
    <property type="term" value="C:membrane"/>
    <property type="evidence" value="ECO:0007669"/>
    <property type="project" value="TreeGrafter"/>
</dbReference>
<dbReference type="GO" id="GO:0006897">
    <property type="term" value="P:endocytosis"/>
    <property type="evidence" value="ECO:0007669"/>
    <property type="project" value="TreeGrafter"/>
</dbReference>
<proteinExistence type="predicted"/>